<dbReference type="PANTHER" id="PTHR12260">
    <property type="entry name" value="DAMAGE-CONTROL PHOSPHATASE ARMT1"/>
    <property type="match status" value="1"/>
</dbReference>
<evidence type="ECO:0000313" key="10">
    <source>
        <dbReference type="EMBL" id="CUG86860.1"/>
    </source>
</evidence>
<evidence type="ECO:0000256" key="4">
    <source>
        <dbReference type="ARBA" id="ARBA00009519"/>
    </source>
</evidence>
<comment type="catalytic activity">
    <reaction evidence="8">
        <text>beta-D-fructose 6-phosphate = dihydroxyacetone + D-glyceraldehyde 3-phosphate</text>
        <dbReference type="Rhea" id="RHEA:28002"/>
        <dbReference type="ChEBI" id="CHEBI:16016"/>
        <dbReference type="ChEBI" id="CHEBI:57634"/>
        <dbReference type="ChEBI" id="CHEBI:59776"/>
    </reaction>
</comment>
<accession>A0A0S4J9G5</accession>
<organism evidence="10 11">
    <name type="scientific">Bodo saltans</name>
    <name type="common">Flagellated protozoan</name>
    <dbReference type="NCBI Taxonomy" id="75058"/>
    <lineage>
        <taxon>Eukaryota</taxon>
        <taxon>Discoba</taxon>
        <taxon>Euglenozoa</taxon>
        <taxon>Kinetoplastea</taxon>
        <taxon>Metakinetoplastina</taxon>
        <taxon>Eubodonida</taxon>
        <taxon>Bodonidae</taxon>
        <taxon>Bodo</taxon>
    </lineage>
</organism>
<evidence type="ECO:0000256" key="1">
    <source>
        <dbReference type="ARBA" id="ARBA00001326"/>
    </source>
</evidence>
<evidence type="ECO:0000256" key="8">
    <source>
        <dbReference type="ARBA" id="ARBA00048809"/>
    </source>
</evidence>
<dbReference type="OMA" id="DYCPVLN"/>
<evidence type="ECO:0000256" key="5">
    <source>
        <dbReference type="ARBA" id="ARBA00022723"/>
    </source>
</evidence>
<dbReference type="GO" id="GO:0005634">
    <property type="term" value="C:nucleus"/>
    <property type="evidence" value="ECO:0007669"/>
    <property type="project" value="TreeGrafter"/>
</dbReference>
<dbReference type="Gene3D" id="3.40.50.1000">
    <property type="entry name" value="HAD superfamily/HAD-like"/>
    <property type="match status" value="1"/>
</dbReference>
<dbReference type="Pfam" id="PF01937">
    <property type="entry name" value="ARMT1-like_dom"/>
    <property type="match status" value="1"/>
</dbReference>
<dbReference type="InterPro" id="IPR023214">
    <property type="entry name" value="HAD_sf"/>
</dbReference>
<dbReference type="InterPro" id="IPR036075">
    <property type="entry name" value="ARMT-1-like_metal-bd_sf"/>
</dbReference>
<dbReference type="InterPro" id="IPR002791">
    <property type="entry name" value="ARMT1-like_metal-bd"/>
</dbReference>
<evidence type="ECO:0000259" key="9">
    <source>
        <dbReference type="Pfam" id="PF01937"/>
    </source>
</evidence>
<evidence type="ECO:0000313" key="11">
    <source>
        <dbReference type="Proteomes" id="UP000051952"/>
    </source>
</evidence>
<protein>
    <recommendedName>
        <fullName evidence="9">Damage-control phosphatase ARMT1-like metal-binding domain-containing protein</fullName>
    </recommendedName>
</protein>
<dbReference type="Pfam" id="PF06888">
    <property type="entry name" value="Put_Phosphatase"/>
    <property type="match status" value="1"/>
</dbReference>
<sequence length="851" mass="95058">MSENKIGCHGQQSFLVVFDFDHTLLECNSDTAIPDHLGLTKQQDELIQRQMQWTNLISTLIGPFTKEELTAAAQAAVTVHPGVVKMLQFLMSVVQHRTDQPAHVAGEIPPIEVCIASDANTHFIEAIVAKHFPFLTLTSLHTNPYCDLRGTDEETPTRKSKLVWYEPEPGHNCSLCCSRGRPHMCKSRIIHRCLKNSKLVDPTIVFVGDGSNDYCPVLNCLRPRDHVFARLDFPLSKDLAIQGGGCCHMRVWKSGDDLLTLFEQVLLKSTYRLPTVVRFGDYAAEEFRYRTLLKRVPQVVRAVISENKEDLSETAVAALSQLANSLEDPHGLVMPLPGQQEPPQWLMNYSRTATFVQTTSDGKGREGEPLERGKKVTWAQIPWLHGEIYMYQLMTLLAHLADSSPVTTTTTTTLLVTPHATHSPVVAFEDRALCVQRQRTVESPVHKETVVADEVDHPAHRTAQRVAPENQFFDPAFLAIPTSAAFIPRVLDIFHESKDKMLNAMLSTRIVPMVDARPWSREDGLEEVLLGMLWGNSVDLSLLQENRDEKLKSLQGAFPPAKQILGNDMKPLSEYVERLARGTSTTAHIDIVLDNAGVELTGDLCFAAWILLHSSCLSVTLHLKSMPFYVSDTTYQDVDRLFAALRSQSSSDACREFVSLLEHHRDVTKRLQLSADACWVSPMEYRDLPPQVVNAFFFTQRLTLPESSDPDALYAPPMPHPEAVQRFAKSALVIFKGDLNFRRLVGDRYWDQRSFFAASQQASDVDATFDALTSFSKCARSAPTLQQAVEDFWPTSVVPLAALRTLKSELTAGVPLDAIDALDADKATRANWRVTGDFAVALFTGPPSTYR</sequence>
<dbReference type="GO" id="GO:0006974">
    <property type="term" value="P:DNA damage response"/>
    <property type="evidence" value="ECO:0007669"/>
    <property type="project" value="TreeGrafter"/>
</dbReference>
<name>A0A0S4J9G5_BODSA</name>
<evidence type="ECO:0000256" key="3">
    <source>
        <dbReference type="ARBA" id="ARBA00001967"/>
    </source>
</evidence>
<keyword evidence="11" id="KW-1185">Reference proteome</keyword>
<evidence type="ECO:0000256" key="7">
    <source>
        <dbReference type="ARBA" id="ARBA00023211"/>
    </source>
</evidence>
<proteinExistence type="inferred from homology"/>
<dbReference type="SUPFAM" id="SSF111321">
    <property type="entry name" value="AF1104-like"/>
    <property type="match status" value="1"/>
</dbReference>
<dbReference type="InterPro" id="IPR039763">
    <property type="entry name" value="ARMT1"/>
</dbReference>
<dbReference type="OrthoDB" id="10267182at2759"/>
<dbReference type="VEuPathDB" id="TriTrypDB:BSAL_07075"/>
<dbReference type="Gene3D" id="1.20.930.60">
    <property type="match status" value="1"/>
</dbReference>
<keyword evidence="6" id="KW-0378">Hydrolase</keyword>
<comment type="cofactor">
    <cofactor evidence="3">
        <name>Ni(2+)</name>
        <dbReference type="ChEBI" id="CHEBI:49786"/>
    </cofactor>
</comment>
<keyword evidence="5" id="KW-0479">Metal-binding</keyword>
<dbReference type="EMBL" id="CYKH01001400">
    <property type="protein sequence ID" value="CUG86860.1"/>
    <property type="molecule type" value="Genomic_DNA"/>
</dbReference>
<comment type="cofactor">
    <cofactor evidence="2">
        <name>Mn(2+)</name>
        <dbReference type="ChEBI" id="CHEBI:29035"/>
    </cofactor>
</comment>
<keyword evidence="7" id="KW-0464">Manganese</keyword>
<dbReference type="InterPro" id="IPR036412">
    <property type="entry name" value="HAD-like_sf"/>
</dbReference>
<dbReference type="SUPFAM" id="SSF56784">
    <property type="entry name" value="HAD-like"/>
    <property type="match status" value="1"/>
</dbReference>
<gene>
    <name evidence="10" type="ORF">BSAL_07075</name>
</gene>
<evidence type="ECO:0000256" key="2">
    <source>
        <dbReference type="ARBA" id="ARBA00001936"/>
    </source>
</evidence>
<dbReference type="PANTHER" id="PTHR12260:SF6">
    <property type="entry name" value="DAMAGE-CONTROL PHOSPHATASE ARMT1"/>
    <property type="match status" value="1"/>
</dbReference>
<dbReference type="Proteomes" id="UP000051952">
    <property type="component" value="Unassembled WGS sequence"/>
</dbReference>
<comment type="similarity">
    <text evidence="4">Belongs to the damage-control phosphatase family. Sugar phosphate phosphatase III subfamily.</text>
</comment>
<reference evidence="11" key="1">
    <citation type="submission" date="2015-09" db="EMBL/GenBank/DDBJ databases">
        <authorList>
            <consortium name="Pathogen Informatics"/>
        </authorList>
    </citation>
    <scope>NUCLEOTIDE SEQUENCE [LARGE SCALE GENOMIC DNA]</scope>
    <source>
        <strain evidence="11">Lake Konstanz</strain>
    </source>
</reference>
<comment type="catalytic activity">
    <reaction evidence="1">
        <text>beta-D-fructose 1-phosphate + H2O = D-fructose + phosphate</text>
        <dbReference type="Rhea" id="RHEA:35603"/>
        <dbReference type="ChEBI" id="CHEBI:15377"/>
        <dbReference type="ChEBI" id="CHEBI:37721"/>
        <dbReference type="ChEBI" id="CHEBI:43474"/>
        <dbReference type="ChEBI" id="CHEBI:138881"/>
    </reaction>
</comment>
<dbReference type="Gene3D" id="3.40.50.10880">
    <property type="entry name" value="Uncharacterised protein PF01937, DUF89, domain 3"/>
    <property type="match status" value="1"/>
</dbReference>
<feature type="domain" description="Damage-control phosphatase ARMT1-like metal-binding" evidence="9">
    <location>
        <begin position="491"/>
        <end position="815"/>
    </location>
</feature>
<evidence type="ECO:0000256" key="6">
    <source>
        <dbReference type="ARBA" id="ARBA00022801"/>
    </source>
</evidence>
<dbReference type="GO" id="GO:0046872">
    <property type="term" value="F:metal ion binding"/>
    <property type="evidence" value="ECO:0007669"/>
    <property type="project" value="UniProtKB-KW"/>
</dbReference>
<dbReference type="GO" id="GO:0016791">
    <property type="term" value="F:phosphatase activity"/>
    <property type="evidence" value="ECO:0007669"/>
    <property type="project" value="InterPro"/>
</dbReference>
<dbReference type="InterPro" id="IPR016965">
    <property type="entry name" value="Pase_PHOSPHO-typ"/>
</dbReference>
<dbReference type="AlphaFoldDB" id="A0A0S4J9G5"/>